<comment type="function">
    <text evidence="15">Important regulator of cell cycle progression. Inhibits the kinase activity of CDK2 bound to cyclin A, but has little inhibitory activity on CDK2 bound to SPDYA. Involved in G1 arrest. Potent inhibitor of cyclin E- and cyclin A-CDK2 complexes. Forms a complex with cyclin type D-CDK4 complexes and is involved in the assembly, stability, and modulation of CCND1-CDK4 complex activation. Acts either as an inhibitor or an activator of cyclin type D-CDK4 complexes depending on its phosphorylation state and/or stoichometry.</text>
</comment>
<dbReference type="Proteomes" id="UP000192220">
    <property type="component" value="Unplaced"/>
</dbReference>
<evidence type="ECO:0000256" key="2">
    <source>
        <dbReference type="ARBA" id="ARBA00004177"/>
    </source>
</evidence>
<accession>A0A2I4CFI0</accession>
<keyword evidence="10 19" id="KW-0649">Protein kinase inhibitor</keyword>
<protein>
    <recommendedName>
        <fullName evidence="5">Cyclin-dependent kinase inhibitor 1B</fullName>
    </recommendedName>
    <alternativeName>
        <fullName evidence="14">Cyclin-dependent kinase inhibitor p27</fullName>
    </alternativeName>
    <alternativeName>
        <fullName evidence="13">p27Kip1</fullName>
    </alternativeName>
</protein>
<evidence type="ECO:0000256" key="7">
    <source>
        <dbReference type="ARBA" id="ARBA00022553"/>
    </source>
</evidence>
<evidence type="ECO:0000256" key="4">
    <source>
        <dbReference type="ARBA" id="ARBA00006726"/>
    </source>
</evidence>
<dbReference type="Pfam" id="PF02234">
    <property type="entry name" value="CDI"/>
    <property type="match status" value="1"/>
</dbReference>
<keyword evidence="6" id="KW-0963">Cytoplasm</keyword>
<comment type="similarity">
    <text evidence="4">Belongs to the CDI family.</text>
</comment>
<dbReference type="PANTHER" id="PTHR10265:SF9">
    <property type="entry name" value="CYCLIN-DEPENDENT KINASE INHIBITOR 1B"/>
    <property type="match status" value="1"/>
</dbReference>
<evidence type="ECO:0000313" key="18">
    <source>
        <dbReference type="Proteomes" id="UP000192220"/>
    </source>
</evidence>
<evidence type="ECO:0000256" key="8">
    <source>
        <dbReference type="ARBA" id="ARBA00022753"/>
    </source>
</evidence>
<sequence length="202" mass="22059">MTTGRCGLPKESVFFGGGKNMSGVRLSNGSPTLERTDSRVAEHPKPSACRNLFGSVDHGQLSKDFNAHMREQEAAAAAKWDFDFVNDTPLADNRARFQWELVRSSELPGFYRRPPRRDTGGRSGNNAVDLNGNHRCVLVASSEDTGRSDGQTDCTGPRKRPACHEPSPQRKRSHSSSSGPGEVSSGLSVEHTPRKLSPNRQT</sequence>
<dbReference type="GO" id="GO:0045930">
    <property type="term" value="P:negative regulation of mitotic cell cycle"/>
    <property type="evidence" value="ECO:0007669"/>
    <property type="project" value="TreeGrafter"/>
</dbReference>
<evidence type="ECO:0000256" key="16">
    <source>
        <dbReference type="SAM" id="MobiDB-lite"/>
    </source>
</evidence>
<evidence type="ECO:0000256" key="11">
    <source>
        <dbReference type="ARBA" id="ARBA00023242"/>
    </source>
</evidence>
<dbReference type="InterPro" id="IPR003175">
    <property type="entry name" value="CDI_dom"/>
</dbReference>
<keyword evidence="12" id="KW-0131">Cell cycle</keyword>
<evidence type="ECO:0000256" key="5">
    <source>
        <dbReference type="ARBA" id="ARBA00014547"/>
    </source>
</evidence>
<feature type="region of interest" description="Disordered" evidence="16">
    <location>
        <begin position="109"/>
        <end position="202"/>
    </location>
</feature>
<dbReference type="AlphaFoldDB" id="A0A2I4CFI0"/>
<dbReference type="STRING" id="52670.A0A2I4CFI0"/>
<reference evidence="19 20" key="1">
    <citation type="submission" date="2025-04" db="UniProtKB">
        <authorList>
            <consortium name="RefSeq"/>
        </authorList>
    </citation>
    <scope>IDENTIFICATION</scope>
    <source>
        <strain evidence="19 20">Quisiro</strain>
        <tissue evidence="19 20">Liver</tissue>
    </source>
</reference>
<evidence type="ECO:0000256" key="1">
    <source>
        <dbReference type="ARBA" id="ARBA00004123"/>
    </source>
</evidence>
<evidence type="ECO:0000313" key="20">
    <source>
        <dbReference type="RefSeq" id="XP_013878751.1"/>
    </source>
</evidence>
<dbReference type="GO" id="GO:0005634">
    <property type="term" value="C:nucleus"/>
    <property type="evidence" value="ECO:0007669"/>
    <property type="project" value="UniProtKB-SubCell"/>
</dbReference>
<dbReference type="GO" id="GO:0051087">
    <property type="term" value="F:protein-folding chaperone binding"/>
    <property type="evidence" value="ECO:0007669"/>
    <property type="project" value="TreeGrafter"/>
</dbReference>
<dbReference type="RefSeq" id="XP_013878751.1">
    <property type="nucleotide sequence ID" value="XM_014023297.1"/>
</dbReference>
<dbReference type="GO" id="GO:0000082">
    <property type="term" value="P:G1/S transition of mitotic cell cycle"/>
    <property type="evidence" value="ECO:0007669"/>
    <property type="project" value="TreeGrafter"/>
</dbReference>
<dbReference type="GO" id="GO:0008285">
    <property type="term" value="P:negative regulation of cell population proliferation"/>
    <property type="evidence" value="ECO:0007669"/>
    <property type="project" value="TreeGrafter"/>
</dbReference>
<dbReference type="OrthoDB" id="6373236at2759"/>
<organism evidence="18 20">
    <name type="scientific">Austrofundulus limnaeus</name>
    <name type="common">Annual killifish</name>
    <dbReference type="NCBI Taxonomy" id="52670"/>
    <lineage>
        <taxon>Eukaryota</taxon>
        <taxon>Metazoa</taxon>
        <taxon>Chordata</taxon>
        <taxon>Craniata</taxon>
        <taxon>Vertebrata</taxon>
        <taxon>Euteleostomi</taxon>
        <taxon>Actinopterygii</taxon>
        <taxon>Neopterygii</taxon>
        <taxon>Teleostei</taxon>
        <taxon>Neoteleostei</taxon>
        <taxon>Acanthomorphata</taxon>
        <taxon>Ovalentaria</taxon>
        <taxon>Atherinomorphae</taxon>
        <taxon>Cyprinodontiformes</taxon>
        <taxon>Rivulidae</taxon>
        <taxon>Austrofundulus</taxon>
    </lineage>
</organism>
<dbReference type="Gene3D" id="4.10.365.10">
    <property type="entry name" value="p27"/>
    <property type="match status" value="1"/>
</dbReference>
<evidence type="ECO:0000256" key="6">
    <source>
        <dbReference type="ARBA" id="ARBA00022490"/>
    </source>
</evidence>
<evidence type="ECO:0000256" key="3">
    <source>
        <dbReference type="ARBA" id="ARBA00004496"/>
    </source>
</evidence>
<dbReference type="GO" id="GO:0005768">
    <property type="term" value="C:endosome"/>
    <property type="evidence" value="ECO:0007669"/>
    <property type="project" value="UniProtKB-SubCell"/>
</dbReference>
<keyword evidence="18" id="KW-1185">Reference proteome</keyword>
<evidence type="ECO:0000256" key="15">
    <source>
        <dbReference type="ARBA" id="ARBA00045727"/>
    </source>
</evidence>
<dbReference type="RefSeq" id="XP_013878750.1">
    <property type="nucleotide sequence ID" value="XM_014023296.1"/>
</dbReference>
<evidence type="ECO:0000256" key="9">
    <source>
        <dbReference type="ARBA" id="ARBA00022843"/>
    </source>
</evidence>
<evidence type="ECO:0000256" key="12">
    <source>
        <dbReference type="ARBA" id="ARBA00023306"/>
    </source>
</evidence>
<dbReference type="KEGG" id="alim:106528189"/>
<keyword evidence="9" id="KW-0832">Ubl conjugation</keyword>
<evidence type="ECO:0000313" key="19">
    <source>
        <dbReference type="RefSeq" id="XP_013878750.1"/>
    </source>
</evidence>
<dbReference type="PANTHER" id="PTHR10265">
    <property type="entry name" value="CYCLIN-DEPENDENT KINASE INHIBITOR 1"/>
    <property type="match status" value="1"/>
</dbReference>
<name>A0A2I4CFI0_AUSLI</name>
<comment type="subcellular location">
    <subcellularLocation>
        <location evidence="3">Cytoplasm</location>
    </subcellularLocation>
    <subcellularLocation>
        <location evidence="2">Endosome</location>
    </subcellularLocation>
    <subcellularLocation>
        <location evidence="1">Nucleus</location>
    </subcellularLocation>
</comment>
<proteinExistence type="inferred from homology"/>
<evidence type="ECO:0000256" key="13">
    <source>
        <dbReference type="ARBA" id="ARBA00031903"/>
    </source>
</evidence>
<keyword evidence="7" id="KW-0597">Phosphoprotein</keyword>
<feature type="domain" description="Cyclin-dependent kinase inhibitor" evidence="17">
    <location>
        <begin position="51"/>
        <end position="102"/>
    </location>
</feature>
<gene>
    <name evidence="19 20" type="primary">LOC106528189</name>
</gene>
<evidence type="ECO:0000256" key="14">
    <source>
        <dbReference type="ARBA" id="ARBA00031925"/>
    </source>
</evidence>
<dbReference type="GO" id="GO:0004861">
    <property type="term" value="F:cyclin-dependent protein serine/threonine kinase inhibitor activity"/>
    <property type="evidence" value="ECO:0007669"/>
    <property type="project" value="InterPro"/>
</dbReference>
<keyword evidence="11" id="KW-0539">Nucleus</keyword>
<dbReference type="InterPro" id="IPR044898">
    <property type="entry name" value="CDI_dom_sf"/>
</dbReference>
<evidence type="ECO:0000256" key="10">
    <source>
        <dbReference type="ARBA" id="ARBA00023013"/>
    </source>
</evidence>
<dbReference type="GeneID" id="106528189"/>
<keyword evidence="8" id="KW-0967">Endosome</keyword>
<feature type="compositionally biased region" description="Low complexity" evidence="16">
    <location>
        <begin position="175"/>
        <end position="188"/>
    </location>
</feature>
<evidence type="ECO:0000259" key="17">
    <source>
        <dbReference type="Pfam" id="PF02234"/>
    </source>
</evidence>